<proteinExistence type="predicted"/>
<feature type="non-terminal residue" evidence="1">
    <location>
        <position position="1"/>
    </location>
</feature>
<organism evidence="1">
    <name type="scientific">marine sediment metagenome</name>
    <dbReference type="NCBI Taxonomy" id="412755"/>
    <lineage>
        <taxon>unclassified sequences</taxon>
        <taxon>metagenomes</taxon>
        <taxon>ecological metagenomes</taxon>
    </lineage>
</organism>
<protein>
    <submittedName>
        <fullName evidence="1">Uncharacterized protein</fullName>
    </submittedName>
</protein>
<sequence length="272" mass="28158">SNKTIIVTGNLTNAEGETGTISIGTTSGTGILDVNGNINSSGTLNIDLVSSGIGASEIRVSGTFSPSTLDCSTTSTVLFDGTGTQNIPSFTYHHLTISNSDKTTIGELAINGNLTVANNSLDLGIDFTHVVSGNVTNVGTIYMNTSTLDVDDDFNGTSGTIDFQNTTGKLKYSGTATIIFGALNEANGTIVFDGTDQTIPAESYYYLELTPTSVTTHTLGGNITVAKNLTIGVNDTLDVSASNYNITIGGNFTKNGSFTSYRGTPAVRTAIV</sequence>
<dbReference type="AlphaFoldDB" id="X0V6T6"/>
<dbReference type="EMBL" id="BARS01021741">
    <property type="protein sequence ID" value="GAG07072.1"/>
    <property type="molecule type" value="Genomic_DNA"/>
</dbReference>
<gene>
    <name evidence="1" type="ORF">S01H1_34864</name>
</gene>
<reference evidence="1" key="1">
    <citation type="journal article" date="2014" name="Front. Microbiol.">
        <title>High frequency of phylogenetically diverse reductive dehalogenase-homologous genes in deep subseafloor sedimentary metagenomes.</title>
        <authorList>
            <person name="Kawai M."/>
            <person name="Futagami T."/>
            <person name="Toyoda A."/>
            <person name="Takaki Y."/>
            <person name="Nishi S."/>
            <person name="Hori S."/>
            <person name="Arai W."/>
            <person name="Tsubouchi T."/>
            <person name="Morono Y."/>
            <person name="Uchiyama I."/>
            <person name="Ito T."/>
            <person name="Fujiyama A."/>
            <person name="Inagaki F."/>
            <person name="Takami H."/>
        </authorList>
    </citation>
    <scope>NUCLEOTIDE SEQUENCE</scope>
    <source>
        <strain evidence="1">Expedition CK06-06</strain>
    </source>
</reference>
<name>X0V6T6_9ZZZZ</name>
<feature type="non-terminal residue" evidence="1">
    <location>
        <position position="272"/>
    </location>
</feature>
<accession>X0V6T6</accession>
<comment type="caution">
    <text evidence="1">The sequence shown here is derived from an EMBL/GenBank/DDBJ whole genome shotgun (WGS) entry which is preliminary data.</text>
</comment>
<evidence type="ECO:0000313" key="1">
    <source>
        <dbReference type="EMBL" id="GAG07072.1"/>
    </source>
</evidence>